<dbReference type="HOGENOM" id="CLU_021458_6_1_1"/>
<evidence type="ECO:0000256" key="3">
    <source>
        <dbReference type="ARBA" id="ARBA00022692"/>
    </source>
</evidence>
<keyword evidence="4 6" id="KW-1133">Transmembrane helix</keyword>
<dbReference type="RefSeq" id="XP_022458885.1">
    <property type="nucleotide sequence ID" value="XM_022603151.1"/>
</dbReference>
<evidence type="ECO:0000256" key="2">
    <source>
        <dbReference type="ARBA" id="ARBA00008816"/>
    </source>
</evidence>
<sequence>MSAVHLKNMGKLADTVVQYAGPTVSKVPAKYVLQYAFDWLLAVVLGFTGKYMEYNVDPFYRQFNTMDERIGHPFTQIEQVPDAKLYLFAIGFPLAAIIATTIGSKIIRKALTYRRGFTDSDSQEGISKAHLLHVSVLALTMALGITGVSTECLKVMIGKPRPDFLVRCKPKQGTPLSGTVSVNVCTAPLGKAILRDGFKSSPSGHSSIAFCGLGFLSLWILGQSGLFGRKSSQSRHISVHIRLIPLLPVFLATWIALTRTQDYRHDFKDIFLGGLIGSVVALTMYVWFFNDANGLEPGISLISGIQTPRLANSKLLDSIPTKTGYDIV</sequence>
<dbReference type="CDD" id="cd03390">
    <property type="entry name" value="PAP2_containing_1_like"/>
    <property type="match status" value="1"/>
</dbReference>
<evidence type="ECO:0000256" key="1">
    <source>
        <dbReference type="ARBA" id="ARBA00004141"/>
    </source>
</evidence>
<dbReference type="Proteomes" id="UP000019384">
    <property type="component" value="Unassembled WGS sequence"/>
</dbReference>
<dbReference type="Gene3D" id="1.20.144.10">
    <property type="entry name" value="Phosphatidic acid phosphatase type 2/haloperoxidase"/>
    <property type="match status" value="1"/>
</dbReference>
<evidence type="ECO:0000259" key="7">
    <source>
        <dbReference type="SMART" id="SM00014"/>
    </source>
</evidence>
<gene>
    <name evidence="8" type="ORF">KUCA_T00002863001</name>
</gene>
<dbReference type="GO" id="GO:0016020">
    <property type="term" value="C:membrane"/>
    <property type="evidence" value="ECO:0007669"/>
    <property type="project" value="UniProtKB-SubCell"/>
</dbReference>
<name>W6MK17_9ASCO</name>
<dbReference type="SUPFAM" id="SSF48317">
    <property type="entry name" value="Acid phosphatase/Vanadium-dependent haloperoxidase"/>
    <property type="match status" value="1"/>
</dbReference>
<comment type="subcellular location">
    <subcellularLocation>
        <location evidence="1">Membrane</location>
        <topology evidence="1">Multi-pass membrane protein</topology>
    </subcellularLocation>
</comment>
<dbReference type="PANTHER" id="PTHR10165">
    <property type="entry name" value="LIPID PHOSPHATE PHOSPHATASE"/>
    <property type="match status" value="1"/>
</dbReference>
<evidence type="ECO:0000256" key="4">
    <source>
        <dbReference type="ARBA" id="ARBA00022989"/>
    </source>
</evidence>
<reference evidence="8" key="1">
    <citation type="submission" date="2013-12" db="EMBL/GenBank/DDBJ databases">
        <authorList>
            <person name="Genoscope - CEA"/>
        </authorList>
    </citation>
    <scope>NUCLEOTIDE SEQUENCE</scope>
    <source>
        <strain evidence="8">CBS 1993</strain>
    </source>
</reference>
<evidence type="ECO:0000256" key="5">
    <source>
        <dbReference type="ARBA" id="ARBA00023136"/>
    </source>
</evidence>
<dbReference type="InterPro" id="IPR043216">
    <property type="entry name" value="PAP-like"/>
</dbReference>
<evidence type="ECO:0000313" key="8">
    <source>
        <dbReference type="EMBL" id="CDK26889.1"/>
    </source>
</evidence>
<feature type="domain" description="Phosphatidic acid phosphatase type 2/haloperoxidase" evidence="7">
    <location>
        <begin position="134"/>
        <end position="285"/>
    </location>
</feature>
<dbReference type="SMART" id="SM00014">
    <property type="entry name" value="acidPPc"/>
    <property type="match status" value="1"/>
</dbReference>
<keyword evidence="5 6" id="KW-0472">Membrane</keyword>
<reference evidence="8" key="2">
    <citation type="submission" date="2014-02" db="EMBL/GenBank/DDBJ databases">
        <title>Complete DNA sequence of /Kuraishia capsulata/ illustrates novel genomic features among budding yeasts (/Saccharomycotina/).</title>
        <authorList>
            <person name="Morales L."/>
            <person name="Noel B."/>
            <person name="Porcel B."/>
            <person name="Marcet-Houben M."/>
            <person name="Hullo M-F."/>
            <person name="Sacerdot C."/>
            <person name="Tekaia F."/>
            <person name="Leh-Louis V."/>
            <person name="Despons L."/>
            <person name="Khanna V."/>
            <person name="Aury J-M."/>
            <person name="Barbe V."/>
            <person name="Couloux A."/>
            <person name="Labadie K."/>
            <person name="Pelletier E."/>
            <person name="Souciet J-L."/>
            <person name="Boekhout T."/>
            <person name="Gabaldon T."/>
            <person name="Wincker P."/>
            <person name="Dujon B."/>
        </authorList>
    </citation>
    <scope>NUCLEOTIDE SEQUENCE</scope>
    <source>
        <strain evidence="8">CBS 1993</strain>
    </source>
</reference>
<evidence type="ECO:0000256" key="6">
    <source>
        <dbReference type="SAM" id="Phobius"/>
    </source>
</evidence>
<feature type="transmembrane region" description="Helical" evidence="6">
    <location>
        <begin position="270"/>
        <end position="288"/>
    </location>
</feature>
<keyword evidence="9" id="KW-1185">Reference proteome</keyword>
<accession>W6MK17</accession>
<dbReference type="InterPro" id="IPR000326">
    <property type="entry name" value="PAP2/HPO"/>
</dbReference>
<dbReference type="GeneID" id="34520273"/>
<dbReference type="AlphaFoldDB" id="W6MK17"/>
<dbReference type="GO" id="GO:0046839">
    <property type="term" value="P:phospholipid dephosphorylation"/>
    <property type="evidence" value="ECO:0007669"/>
    <property type="project" value="TreeGrafter"/>
</dbReference>
<dbReference type="PANTHER" id="PTHR10165:SF35">
    <property type="entry name" value="RE23632P"/>
    <property type="match status" value="1"/>
</dbReference>
<dbReference type="Pfam" id="PF01569">
    <property type="entry name" value="PAP2"/>
    <property type="match status" value="1"/>
</dbReference>
<feature type="transmembrane region" description="Helical" evidence="6">
    <location>
        <begin position="85"/>
        <end position="107"/>
    </location>
</feature>
<evidence type="ECO:0000313" key="9">
    <source>
        <dbReference type="Proteomes" id="UP000019384"/>
    </source>
</evidence>
<feature type="transmembrane region" description="Helical" evidence="6">
    <location>
        <begin position="208"/>
        <end position="227"/>
    </location>
</feature>
<dbReference type="EMBL" id="HG793127">
    <property type="protein sequence ID" value="CDK26889.1"/>
    <property type="molecule type" value="Genomic_DNA"/>
</dbReference>
<dbReference type="GO" id="GO:0008195">
    <property type="term" value="F:phosphatidate phosphatase activity"/>
    <property type="evidence" value="ECO:0007669"/>
    <property type="project" value="TreeGrafter"/>
</dbReference>
<proteinExistence type="inferred from homology"/>
<feature type="transmembrane region" description="Helical" evidence="6">
    <location>
        <begin position="239"/>
        <end position="258"/>
    </location>
</feature>
<comment type="similarity">
    <text evidence="2">Belongs to the PA-phosphatase related phosphoesterase family.</text>
</comment>
<dbReference type="InterPro" id="IPR036938">
    <property type="entry name" value="PAP2/HPO_sf"/>
</dbReference>
<dbReference type="GO" id="GO:0006644">
    <property type="term" value="P:phospholipid metabolic process"/>
    <property type="evidence" value="ECO:0007669"/>
    <property type="project" value="InterPro"/>
</dbReference>
<dbReference type="STRING" id="1382522.W6MK17"/>
<organism evidence="8 9">
    <name type="scientific">Kuraishia capsulata CBS 1993</name>
    <dbReference type="NCBI Taxonomy" id="1382522"/>
    <lineage>
        <taxon>Eukaryota</taxon>
        <taxon>Fungi</taxon>
        <taxon>Dikarya</taxon>
        <taxon>Ascomycota</taxon>
        <taxon>Saccharomycotina</taxon>
        <taxon>Pichiomycetes</taxon>
        <taxon>Pichiales</taxon>
        <taxon>Pichiaceae</taxon>
        <taxon>Kuraishia</taxon>
    </lineage>
</organism>
<dbReference type="OrthoDB" id="10030083at2759"/>
<protein>
    <recommendedName>
        <fullName evidence="7">Phosphatidic acid phosphatase type 2/haloperoxidase domain-containing protein</fullName>
    </recommendedName>
</protein>
<keyword evidence="3 6" id="KW-0812">Transmembrane</keyword>